<protein>
    <recommendedName>
        <fullName evidence="2">histidine kinase</fullName>
        <ecNumber evidence="2">2.7.13.3</ecNumber>
    </recommendedName>
</protein>
<dbReference type="InterPro" id="IPR003018">
    <property type="entry name" value="GAF"/>
</dbReference>
<gene>
    <name evidence="4" type="ORF">IPN91_02960</name>
</gene>
<dbReference type="InterPro" id="IPR000253">
    <property type="entry name" value="FHA_dom"/>
</dbReference>
<feature type="domain" description="FHA" evidence="3">
    <location>
        <begin position="21"/>
        <end position="72"/>
    </location>
</feature>
<evidence type="ECO:0000313" key="4">
    <source>
        <dbReference type="EMBL" id="MBK8571604.1"/>
    </source>
</evidence>
<dbReference type="CDD" id="cd00082">
    <property type="entry name" value="HisKA"/>
    <property type="match status" value="1"/>
</dbReference>
<dbReference type="SMART" id="SM00065">
    <property type="entry name" value="GAF"/>
    <property type="match status" value="1"/>
</dbReference>
<evidence type="ECO:0000256" key="2">
    <source>
        <dbReference type="ARBA" id="ARBA00012438"/>
    </source>
</evidence>
<dbReference type="Gene3D" id="3.30.450.40">
    <property type="match status" value="1"/>
</dbReference>
<dbReference type="AlphaFoldDB" id="A0A936EZY1"/>
<dbReference type="SMART" id="SM00388">
    <property type="entry name" value="HisKA"/>
    <property type="match status" value="1"/>
</dbReference>
<dbReference type="CDD" id="cd00060">
    <property type="entry name" value="FHA"/>
    <property type="match status" value="1"/>
</dbReference>
<dbReference type="SMART" id="SM00240">
    <property type="entry name" value="FHA"/>
    <property type="match status" value="1"/>
</dbReference>
<dbReference type="SUPFAM" id="SSF55781">
    <property type="entry name" value="GAF domain-like"/>
    <property type="match status" value="1"/>
</dbReference>
<reference evidence="4 5" key="1">
    <citation type="submission" date="2020-10" db="EMBL/GenBank/DDBJ databases">
        <title>Connecting structure to function with the recovery of over 1000 high-quality activated sludge metagenome-assembled genomes encoding full-length rRNA genes using long-read sequencing.</title>
        <authorList>
            <person name="Singleton C.M."/>
            <person name="Petriglieri F."/>
            <person name="Kristensen J.M."/>
            <person name="Kirkegaard R.H."/>
            <person name="Michaelsen T.Y."/>
            <person name="Andersen M.H."/>
            <person name="Karst S.M."/>
            <person name="Dueholm M.S."/>
            <person name="Nielsen P.H."/>
            <person name="Albertsen M."/>
        </authorList>
    </citation>
    <scope>NUCLEOTIDE SEQUENCE [LARGE SCALE GENOMIC DNA]</scope>
    <source>
        <strain evidence="4">OdNE_18-Q3-R46-58_MAXAC.008</strain>
    </source>
</reference>
<dbReference type="SUPFAM" id="SSF47384">
    <property type="entry name" value="Homodimeric domain of signal transducing histidine kinase"/>
    <property type="match status" value="1"/>
</dbReference>
<dbReference type="GO" id="GO:0000155">
    <property type="term" value="F:phosphorelay sensor kinase activity"/>
    <property type="evidence" value="ECO:0007669"/>
    <property type="project" value="InterPro"/>
</dbReference>
<comment type="catalytic activity">
    <reaction evidence="1">
        <text>ATP + protein L-histidine = ADP + protein N-phospho-L-histidine.</text>
        <dbReference type="EC" id="2.7.13.3"/>
    </reaction>
</comment>
<dbReference type="Gene3D" id="2.60.200.20">
    <property type="match status" value="1"/>
</dbReference>
<dbReference type="InterPro" id="IPR029016">
    <property type="entry name" value="GAF-like_dom_sf"/>
</dbReference>
<comment type="caution">
    <text evidence="4">The sequence shown here is derived from an EMBL/GenBank/DDBJ whole genome shotgun (WGS) entry which is preliminary data.</text>
</comment>
<dbReference type="Pfam" id="PF00512">
    <property type="entry name" value="HisKA"/>
    <property type="match status" value="1"/>
</dbReference>
<name>A0A936EZY1_9BACT</name>
<dbReference type="SUPFAM" id="SSF49879">
    <property type="entry name" value="SMAD/FHA domain"/>
    <property type="match status" value="1"/>
</dbReference>
<evidence type="ECO:0000259" key="3">
    <source>
        <dbReference type="PROSITE" id="PS50006"/>
    </source>
</evidence>
<dbReference type="Proteomes" id="UP000709959">
    <property type="component" value="Unassembled WGS sequence"/>
</dbReference>
<dbReference type="InterPro" id="IPR036097">
    <property type="entry name" value="HisK_dim/P_sf"/>
</dbReference>
<dbReference type="Pfam" id="PF00498">
    <property type="entry name" value="FHA"/>
    <property type="match status" value="1"/>
</dbReference>
<dbReference type="InterPro" id="IPR003661">
    <property type="entry name" value="HisK_dim/P_dom"/>
</dbReference>
<dbReference type="Gene3D" id="1.10.287.130">
    <property type="match status" value="1"/>
</dbReference>
<dbReference type="EMBL" id="JADKCH010000001">
    <property type="protein sequence ID" value="MBK8571604.1"/>
    <property type="molecule type" value="Genomic_DNA"/>
</dbReference>
<dbReference type="EC" id="2.7.13.3" evidence="2"/>
<organism evidence="4 5">
    <name type="scientific">Candidatus Geothrix odensensis</name>
    <dbReference type="NCBI Taxonomy" id="2954440"/>
    <lineage>
        <taxon>Bacteria</taxon>
        <taxon>Pseudomonadati</taxon>
        <taxon>Acidobacteriota</taxon>
        <taxon>Holophagae</taxon>
        <taxon>Holophagales</taxon>
        <taxon>Holophagaceae</taxon>
        <taxon>Geothrix</taxon>
    </lineage>
</organism>
<accession>A0A936EZY1</accession>
<sequence>MPYLSWLEGTQLIRHAVHEACQVGRDPLTCAVAQPMLGGVSRVHASIDRIGGIWWVKDLESANGTLLNGTPVTSPHGAALHDGDELMLGDWRLTFTEGFPGLDGITFAERVGDLFYEVRPEPAQAMVLIRGMELLQRSTEKLLRQVDSDGMVKGLLDESLRLLHGDRGFLVMRTEQGGWRTAHRVGEVQEGIGLSRSVLDYVAREHTAVLSNNPLADPRFGGMSLVELHRGSLLCAPMEDDGEIHGALYLDRESEGRPFTRFDLAVFQAFVRLGSMALRQAMLNRRALSQAEQQGELLRLRTGFQREADRHGELLAAMAVPIRRVQSWAEELPDAAGAAIRVQLDQLTTMLDSGSRENLHDHVPLAGHPLTLAALQEELVSRWESLLNLRRSKLCASEVPSASIWMSGGPFVVALSGLVEPMLMQLAPGAVVSTRWDQERSFRILRLSLPPGLHAPIPDPWTQRILQDAGVRWHWADQVLDLFLPEGPDAMPEEPARPLLGLVSEELDLLGLFQIVAEAGNLWLHPLEQEPPPPPVPKFRFLVVDARGTKDLEGCIRAYRHHPSFATTPILVVRSTEEDTPRLIEAGATDWLAEGFRWEALHHRLQVLRGHTELQQRALAAERLDSFRQMAGTLKHEINNPLAIISMQVEMLQRKYPEEVKLGKIGEMVDRIRALVQVLQKMRETPTEDYADGSSILKLG</sequence>
<proteinExistence type="predicted"/>
<evidence type="ECO:0000256" key="1">
    <source>
        <dbReference type="ARBA" id="ARBA00000085"/>
    </source>
</evidence>
<dbReference type="InterPro" id="IPR008984">
    <property type="entry name" value="SMAD_FHA_dom_sf"/>
</dbReference>
<dbReference type="Pfam" id="PF01590">
    <property type="entry name" value="GAF"/>
    <property type="match status" value="1"/>
</dbReference>
<evidence type="ECO:0000313" key="5">
    <source>
        <dbReference type="Proteomes" id="UP000709959"/>
    </source>
</evidence>
<dbReference type="PROSITE" id="PS50006">
    <property type="entry name" value="FHA_DOMAIN"/>
    <property type="match status" value="1"/>
</dbReference>